<dbReference type="InterPro" id="IPR035897">
    <property type="entry name" value="Toll_tir_struct_dom_sf"/>
</dbReference>
<reference evidence="2" key="1">
    <citation type="journal article" date="2019" name="bioRxiv">
        <title>The Genome of the Zebra Mussel, Dreissena polymorpha: A Resource for Invasive Species Research.</title>
        <authorList>
            <person name="McCartney M.A."/>
            <person name="Auch B."/>
            <person name="Kono T."/>
            <person name="Mallez S."/>
            <person name="Zhang Y."/>
            <person name="Obille A."/>
            <person name="Becker A."/>
            <person name="Abrahante J.E."/>
            <person name="Garbe J."/>
            <person name="Badalamenti J.P."/>
            <person name="Herman A."/>
            <person name="Mangelson H."/>
            <person name="Liachko I."/>
            <person name="Sullivan S."/>
            <person name="Sone E.D."/>
            <person name="Koren S."/>
            <person name="Silverstein K.A.T."/>
            <person name="Beckman K.B."/>
            <person name="Gohl D.M."/>
        </authorList>
    </citation>
    <scope>NUCLEOTIDE SEQUENCE</scope>
    <source>
        <strain evidence="2">Duluth1</strain>
        <tissue evidence="2">Whole animal</tissue>
    </source>
</reference>
<accession>A0A9D4MUB1</accession>
<feature type="region of interest" description="Disordered" evidence="1">
    <location>
        <begin position="28"/>
        <end position="57"/>
    </location>
</feature>
<evidence type="ECO:0000256" key="1">
    <source>
        <dbReference type="SAM" id="MobiDB-lite"/>
    </source>
</evidence>
<feature type="compositionally biased region" description="Basic and acidic residues" evidence="1">
    <location>
        <begin position="37"/>
        <end position="57"/>
    </location>
</feature>
<dbReference type="Gene3D" id="3.40.50.10140">
    <property type="entry name" value="Toll/interleukin-1 receptor homology (TIR) domain"/>
    <property type="match status" value="1"/>
</dbReference>
<comment type="caution">
    <text evidence="2">The sequence shown here is derived from an EMBL/GenBank/DDBJ whole genome shotgun (WGS) entry which is preliminary data.</text>
</comment>
<reference evidence="2" key="2">
    <citation type="submission" date="2020-11" db="EMBL/GenBank/DDBJ databases">
        <authorList>
            <person name="McCartney M.A."/>
            <person name="Auch B."/>
            <person name="Kono T."/>
            <person name="Mallez S."/>
            <person name="Becker A."/>
            <person name="Gohl D.M."/>
            <person name="Silverstein K.A.T."/>
            <person name="Koren S."/>
            <person name="Bechman K.B."/>
            <person name="Herman A."/>
            <person name="Abrahante J.E."/>
            <person name="Garbe J."/>
        </authorList>
    </citation>
    <scope>NUCLEOTIDE SEQUENCE</scope>
    <source>
        <strain evidence="2">Duluth1</strain>
        <tissue evidence="2">Whole animal</tissue>
    </source>
</reference>
<dbReference type="EMBL" id="JAIWYP010000001">
    <property type="protein sequence ID" value="KAH3881367.1"/>
    <property type="molecule type" value="Genomic_DNA"/>
</dbReference>
<sequence>MITDYIPIHAYHFILAGDTDDAEETFEENEDLVDNSDGTHDELAKPHPVKEKSDEHNSIPRAGVKAINNEHQNKATPNNNIIQYNCEEQQSQSRNVINSVPGISATAGKCQFQEQLQKQSTCIVASNSQCGCENEKISYCEFELPYTQNDASNSCLKCPIAKEVLSSQHLNDRTIRIREAVQTAICEMRSAPFMCYDAAIVYDKRDYDTVLMFKNELTRLPETSDIREPIRIELFDSEHFAQSTVKVVEDVISKCGVAFIYLTKHTNTTFINYFCAEAIATTEFPEINSFNDPMGYKRCIIKPVHTSPSSSRTYKTPTGLTSFTSINWYDRKSGFTQEQLVALLKDAIVKRKRKEIEENTRRSFAFMVSMKT</sequence>
<evidence type="ECO:0000313" key="3">
    <source>
        <dbReference type="Proteomes" id="UP000828390"/>
    </source>
</evidence>
<protein>
    <submittedName>
        <fullName evidence="2">Uncharacterized protein</fullName>
    </submittedName>
</protein>
<evidence type="ECO:0000313" key="2">
    <source>
        <dbReference type="EMBL" id="KAH3881367.1"/>
    </source>
</evidence>
<name>A0A9D4MUB1_DREPO</name>
<dbReference type="Proteomes" id="UP000828390">
    <property type="component" value="Unassembled WGS sequence"/>
</dbReference>
<dbReference type="AlphaFoldDB" id="A0A9D4MUB1"/>
<organism evidence="2 3">
    <name type="scientific">Dreissena polymorpha</name>
    <name type="common">Zebra mussel</name>
    <name type="synonym">Mytilus polymorpha</name>
    <dbReference type="NCBI Taxonomy" id="45954"/>
    <lineage>
        <taxon>Eukaryota</taxon>
        <taxon>Metazoa</taxon>
        <taxon>Spiralia</taxon>
        <taxon>Lophotrochozoa</taxon>
        <taxon>Mollusca</taxon>
        <taxon>Bivalvia</taxon>
        <taxon>Autobranchia</taxon>
        <taxon>Heteroconchia</taxon>
        <taxon>Euheterodonta</taxon>
        <taxon>Imparidentia</taxon>
        <taxon>Neoheterodontei</taxon>
        <taxon>Myida</taxon>
        <taxon>Dreissenoidea</taxon>
        <taxon>Dreissenidae</taxon>
        <taxon>Dreissena</taxon>
    </lineage>
</organism>
<keyword evidence="3" id="KW-1185">Reference proteome</keyword>
<proteinExistence type="predicted"/>
<gene>
    <name evidence="2" type="ORF">DPMN_005292</name>
</gene>